<proteinExistence type="predicted"/>
<accession>A0A0E9QBM0</accession>
<organism evidence="1">
    <name type="scientific">Anguilla anguilla</name>
    <name type="common">European freshwater eel</name>
    <name type="synonym">Muraena anguilla</name>
    <dbReference type="NCBI Taxonomy" id="7936"/>
    <lineage>
        <taxon>Eukaryota</taxon>
        <taxon>Metazoa</taxon>
        <taxon>Chordata</taxon>
        <taxon>Craniata</taxon>
        <taxon>Vertebrata</taxon>
        <taxon>Euteleostomi</taxon>
        <taxon>Actinopterygii</taxon>
        <taxon>Neopterygii</taxon>
        <taxon>Teleostei</taxon>
        <taxon>Anguilliformes</taxon>
        <taxon>Anguillidae</taxon>
        <taxon>Anguilla</taxon>
    </lineage>
</organism>
<dbReference type="EMBL" id="GBXM01094665">
    <property type="protein sequence ID" value="JAH13912.1"/>
    <property type="molecule type" value="Transcribed_RNA"/>
</dbReference>
<protein>
    <submittedName>
        <fullName evidence="1">Uncharacterized protein</fullName>
    </submittedName>
</protein>
<reference evidence="1" key="2">
    <citation type="journal article" date="2015" name="Fish Shellfish Immunol.">
        <title>Early steps in the European eel (Anguilla anguilla)-Vibrio vulnificus interaction in the gills: Role of the RtxA13 toxin.</title>
        <authorList>
            <person name="Callol A."/>
            <person name="Pajuelo D."/>
            <person name="Ebbesson L."/>
            <person name="Teles M."/>
            <person name="MacKenzie S."/>
            <person name="Amaro C."/>
        </authorList>
    </citation>
    <scope>NUCLEOTIDE SEQUENCE</scope>
</reference>
<sequence length="49" mass="6036">MRFQKWCKKNVIKHFYIQTTDLQKYIFTVFFVSVPHIINVIWKGIIHII</sequence>
<evidence type="ECO:0000313" key="1">
    <source>
        <dbReference type="EMBL" id="JAH13912.1"/>
    </source>
</evidence>
<dbReference type="AlphaFoldDB" id="A0A0E9QBM0"/>
<name>A0A0E9QBM0_ANGAN</name>
<reference evidence="1" key="1">
    <citation type="submission" date="2014-11" db="EMBL/GenBank/DDBJ databases">
        <authorList>
            <person name="Amaro Gonzalez C."/>
        </authorList>
    </citation>
    <scope>NUCLEOTIDE SEQUENCE</scope>
</reference>